<name>A0A4Y9YRC2_9AGAM</name>
<evidence type="ECO:0000313" key="3">
    <source>
        <dbReference type="Proteomes" id="UP000298327"/>
    </source>
</evidence>
<protein>
    <submittedName>
        <fullName evidence="2">Uncharacterized protein</fullName>
    </submittedName>
</protein>
<feature type="compositionally biased region" description="Polar residues" evidence="1">
    <location>
        <begin position="105"/>
        <end position="125"/>
    </location>
</feature>
<proteinExistence type="predicted"/>
<dbReference type="EMBL" id="SEOQ01000354">
    <property type="protein sequence ID" value="TFY64984.1"/>
    <property type="molecule type" value="Genomic_DNA"/>
</dbReference>
<sequence length="303" mass="32652">MYSSNTPNRSQSYHWTGSPGRVSGPSTHDTIQPASTYAHWPISATYPSTNSTAGNLTLGSFTPATLYAGTYPDDASHPLANTYQASGQASSVPYTYGSQIDLSNPFSGGSGYQGYNPTTAPSTSPRGDRATRDTAPGHSATYGESLGNNVIHLSPYQPSTFQQAESSKPSHKRKSRKDATMAAHKASQPAPAPAAAPGDDSDEEHAKKKSKTDAEKLHKKAMQQKSYRAKYAGVLKDMEDALPETYKTHNVPLTRVKYIKDTPAIHERNVELSRELNSVHPSFTSLRKSYGSRVMNSSPPGSL</sequence>
<gene>
    <name evidence="2" type="ORF">EVG20_g5763</name>
</gene>
<dbReference type="AlphaFoldDB" id="A0A4Y9YRC2"/>
<feature type="region of interest" description="Disordered" evidence="1">
    <location>
        <begin position="105"/>
        <end position="225"/>
    </location>
</feature>
<feature type="compositionally biased region" description="Polar residues" evidence="1">
    <location>
        <begin position="1"/>
        <end position="15"/>
    </location>
</feature>
<evidence type="ECO:0000256" key="1">
    <source>
        <dbReference type="SAM" id="MobiDB-lite"/>
    </source>
</evidence>
<feature type="compositionally biased region" description="Polar residues" evidence="1">
    <location>
        <begin position="156"/>
        <end position="165"/>
    </location>
</feature>
<accession>A0A4Y9YRC2</accession>
<feature type="region of interest" description="Disordered" evidence="1">
    <location>
        <begin position="1"/>
        <end position="31"/>
    </location>
</feature>
<feature type="compositionally biased region" description="Low complexity" evidence="1">
    <location>
        <begin position="182"/>
        <end position="197"/>
    </location>
</feature>
<organism evidence="2 3">
    <name type="scientific">Dentipellis fragilis</name>
    <dbReference type="NCBI Taxonomy" id="205917"/>
    <lineage>
        <taxon>Eukaryota</taxon>
        <taxon>Fungi</taxon>
        <taxon>Dikarya</taxon>
        <taxon>Basidiomycota</taxon>
        <taxon>Agaricomycotina</taxon>
        <taxon>Agaricomycetes</taxon>
        <taxon>Russulales</taxon>
        <taxon>Hericiaceae</taxon>
        <taxon>Dentipellis</taxon>
    </lineage>
</organism>
<evidence type="ECO:0000313" key="2">
    <source>
        <dbReference type="EMBL" id="TFY64984.1"/>
    </source>
</evidence>
<keyword evidence="3" id="KW-1185">Reference proteome</keyword>
<reference evidence="2 3" key="1">
    <citation type="submission" date="2019-02" db="EMBL/GenBank/DDBJ databases">
        <title>Genome sequencing of the rare red list fungi Dentipellis fragilis.</title>
        <authorList>
            <person name="Buettner E."/>
            <person name="Kellner H."/>
        </authorList>
    </citation>
    <scope>NUCLEOTIDE SEQUENCE [LARGE SCALE GENOMIC DNA]</scope>
    <source>
        <strain evidence="2 3">DSM 105465</strain>
    </source>
</reference>
<dbReference type="Proteomes" id="UP000298327">
    <property type="component" value="Unassembled WGS sequence"/>
</dbReference>
<comment type="caution">
    <text evidence="2">The sequence shown here is derived from an EMBL/GenBank/DDBJ whole genome shotgun (WGS) entry which is preliminary data.</text>
</comment>